<evidence type="ECO:0000256" key="4">
    <source>
        <dbReference type="ARBA" id="ARBA00022475"/>
    </source>
</evidence>
<evidence type="ECO:0000256" key="6">
    <source>
        <dbReference type="ARBA" id="ARBA00022692"/>
    </source>
</evidence>
<dbReference type="PROSITE" id="PS00211">
    <property type="entry name" value="ABC_TRANSPORTER_1"/>
    <property type="match status" value="1"/>
</dbReference>
<name>A0A4Z1BQ32_9STAP</name>
<dbReference type="GO" id="GO:0005524">
    <property type="term" value="F:ATP binding"/>
    <property type="evidence" value="ECO:0007669"/>
    <property type="project" value="UniProtKB-KW"/>
</dbReference>
<evidence type="ECO:0000256" key="2">
    <source>
        <dbReference type="ARBA" id="ARBA00005417"/>
    </source>
</evidence>
<evidence type="ECO:0000313" key="20">
    <source>
        <dbReference type="Proteomes" id="UP000297459"/>
    </source>
</evidence>
<dbReference type="InterPro" id="IPR039421">
    <property type="entry name" value="Type_1_exporter"/>
</dbReference>
<dbReference type="PANTHER" id="PTHR43394:SF1">
    <property type="entry name" value="ATP-BINDING CASSETTE SUB-FAMILY B MEMBER 10, MITOCHONDRIAL"/>
    <property type="match status" value="1"/>
</dbReference>
<feature type="domain" description="ABC transmembrane type-1" evidence="17">
    <location>
        <begin position="163"/>
        <end position="444"/>
    </location>
</feature>
<dbReference type="FunFam" id="3.40.50.300:FF:000218">
    <property type="entry name" value="Multidrug ABC transporter ATP-binding protein"/>
    <property type="match status" value="1"/>
</dbReference>
<dbReference type="InterPro" id="IPR005074">
    <property type="entry name" value="Peptidase_C39"/>
</dbReference>
<evidence type="ECO:0000256" key="15">
    <source>
        <dbReference type="SAM" id="Phobius"/>
    </source>
</evidence>
<gene>
    <name evidence="19" type="ORF">E2558_08265</name>
</gene>
<dbReference type="PROSITE" id="PS50893">
    <property type="entry name" value="ABC_TRANSPORTER_2"/>
    <property type="match status" value="1"/>
</dbReference>
<sequence>MGVKYIHQYDEKDCGPACLAMISQYYGKRVSIPRLREYAKTDKLGTNLYGLVKAGEQIGIKLTGVQAESFNDLHTVELPIIAHIVNHQGYDHFIIIEHIKKDTLHIVDPAKGKYKLSSQEFQYMWTNVVVLTEKMATFTKEDESPSYLKIFVDIFKKNYSKLLLVALMSIFINVIGILGAMYFKLLTDDIIPSNILKHLHLVSLGILMLYMVNALINYFRYQLILRLSLKIDLNLMKDYFYHVLHLPMNFYDTRKSGEILQRFMDTSKIREALSSSTVTLLVDTLMIIIGAILLYMQSPLLLLITVIFIPVFIICSYVLRKPFEKYNQKVAEYNADLSSYLLESFDGNATIKSYQAEDERFNQGTTKFKLLIENLLKLGRFSNTQLTINNFLKLTISLIILWIGSYLVMNNQMTLGSLLAFNALTIYYLDPIERLINIQPSLQSSFVSARRIAEITDLETEQMLNSSKKEFHFENHISMKNVSFQYGFRSQVLKNININISKGEKVAIVGESGSGKSTIGKLLNGYYKDFEGQITIDNQPLHSISLANLREHIGYVSQSTFLFADTIKNNLLYGSNKFKTDKEMFEACRLAEAQSFIQKLPDHFNTMLEKEGANLSGGQAQRLSLARNFLKNSDINIFDEATSALDSLTEHKIISNIDELTMKGKTVVIISHKLSTIKNADRIYALKDGEVKESGTHEELIQLKGEYYHLWQLQMVGRD</sequence>
<accession>A0A4Z1BQ32</accession>
<evidence type="ECO:0000256" key="3">
    <source>
        <dbReference type="ARBA" id="ARBA00022448"/>
    </source>
</evidence>
<evidence type="ECO:0000313" key="19">
    <source>
        <dbReference type="EMBL" id="TGN26959.1"/>
    </source>
</evidence>
<dbReference type="RefSeq" id="WP_126564739.1">
    <property type="nucleotide sequence ID" value="NZ_BMCY01000003.1"/>
</dbReference>
<dbReference type="PANTHER" id="PTHR43394">
    <property type="entry name" value="ATP-DEPENDENT PERMEASE MDL1, MITOCHONDRIAL"/>
    <property type="match status" value="1"/>
</dbReference>
<evidence type="ECO:0000256" key="14">
    <source>
        <dbReference type="ARBA" id="ARBA00025074"/>
    </source>
</evidence>
<evidence type="ECO:0000256" key="11">
    <source>
        <dbReference type="ARBA" id="ARBA00022967"/>
    </source>
</evidence>
<keyword evidence="12 15" id="KW-1133">Transmembrane helix</keyword>
<evidence type="ECO:0000259" key="18">
    <source>
        <dbReference type="PROSITE" id="PS50990"/>
    </source>
</evidence>
<feature type="transmembrane region" description="Helical" evidence="15">
    <location>
        <begin position="272"/>
        <end position="294"/>
    </location>
</feature>
<dbReference type="InterPro" id="IPR005897">
    <property type="entry name" value="Pept_C39_ABC_bacteriocin"/>
</dbReference>
<evidence type="ECO:0000256" key="7">
    <source>
        <dbReference type="ARBA" id="ARBA00022741"/>
    </source>
</evidence>
<reference evidence="19 20" key="1">
    <citation type="submission" date="2019-04" db="EMBL/GenBank/DDBJ databases">
        <title>Genomic characterization of Staphylococcus petrasii strains.</title>
        <authorList>
            <person name="Vrbovska V."/>
            <person name="Kovarovic V."/>
            <person name="Maslanova I."/>
            <person name="Indrakova A."/>
            <person name="Petras P."/>
            <person name="Sedo O."/>
            <person name="Svec P."/>
            <person name="Fisarova L."/>
            <person name="Sedlacek I."/>
            <person name="Doskar J."/>
            <person name="Pantucek R."/>
        </authorList>
    </citation>
    <scope>NUCLEOTIDE SEQUENCE [LARGE SCALE GENOMIC DNA]</scope>
    <source>
        <strain evidence="19 20">CCM 8529</strain>
    </source>
</reference>
<dbReference type="GO" id="GO:0006508">
    <property type="term" value="P:proteolysis"/>
    <property type="evidence" value="ECO:0007669"/>
    <property type="project" value="UniProtKB-KW"/>
</dbReference>
<dbReference type="Pfam" id="PF03412">
    <property type="entry name" value="Peptidase_C39"/>
    <property type="match status" value="1"/>
</dbReference>
<evidence type="ECO:0000256" key="5">
    <source>
        <dbReference type="ARBA" id="ARBA00022670"/>
    </source>
</evidence>
<dbReference type="GO" id="GO:0016887">
    <property type="term" value="F:ATP hydrolysis activity"/>
    <property type="evidence" value="ECO:0007669"/>
    <property type="project" value="InterPro"/>
</dbReference>
<keyword evidence="4" id="KW-1003">Cell membrane</keyword>
<dbReference type="SMART" id="SM00382">
    <property type="entry name" value="AAA"/>
    <property type="match status" value="1"/>
</dbReference>
<dbReference type="Pfam" id="PF00664">
    <property type="entry name" value="ABC_membrane"/>
    <property type="match status" value="1"/>
</dbReference>
<protein>
    <submittedName>
        <fullName evidence="19">Peptidase domain-containing ABC transporter</fullName>
    </submittedName>
</protein>
<comment type="caution">
    <text evidence="19">The sequence shown here is derived from an EMBL/GenBank/DDBJ whole genome shotgun (WGS) entry which is preliminary data.</text>
</comment>
<dbReference type="Proteomes" id="UP000297459">
    <property type="component" value="Unassembled WGS sequence"/>
</dbReference>
<dbReference type="PROSITE" id="PS50990">
    <property type="entry name" value="PEPTIDASE_C39"/>
    <property type="match status" value="1"/>
</dbReference>
<keyword evidence="7" id="KW-0547">Nucleotide-binding</keyword>
<comment type="similarity">
    <text evidence="2">Belongs to the ABC transporter superfamily.</text>
</comment>
<feature type="domain" description="ABC transporter" evidence="16">
    <location>
        <begin position="477"/>
        <end position="713"/>
    </location>
</feature>
<proteinExistence type="inferred from homology"/>
<dbReference type="GO" id="GO:0008234">
    <property type="term" value="F:cysteine-type peptidase activity"/>
    <property type="evidence" value="ECO:0007669"/>
    <property type="project" value="UniProtKB-KW"/>
</dbReference>
<keyword evidence="20" id="KW-1185">Reference proteome</keyword>
<keyword evidence="13 15" id="KW-0472">Membrane</keyword>
<dbReference type="GO" id="GO:0043214">
    <property type="term" value="F:ABC-type bacteriocin transporter activity"/>
    <property type="evidence" value="ECO:0007669"/>
    <property type="project" value="InterPro"/>
</dbReference>
<evidence type="ECO:0000256" key="10">
    <source>
        <dbReference type="ARBA" id="ARBA00022840"/>
    </source>
</evidence>
<keyword evidence="9" id="KW-0788">Thiol protease</keyword>
<dbReference type="CDD" id="cd02418">
    <property type="entry name" value="Peptidase_C39B"/>
    <property type="match status" value="1"/>
</dbReference>
<dbReference type="CDD" id="cd18570">
    <property type="entry name" value="ABC_6TM_PCAT1_LagD_like"/>
    <property type="match status" value="1"/>
</dbReference>
<feature type="transmembrane region" description="Helical" evidence="15">
    <location>
        <begin position="195"/>
        <end position="219"/>
    </location>
</feature>
<dbReference type="NCBIfam" id="TIGR01193">
    <property type="entry name" value="bacteriocin_ABC"/>
    <property type="match status" value="1"/>
</dbReference>
<evidence type="ECO:0000256" key="12">
    <source>
        <dbReference type="ARBA" id="ARBA00022989"/>
    </source>
</evidence>
<dbReference type="PROSITE" id="PS50929">
    <property type="entry name" value="ABC_TM1F"/>
    <property type="match status" value="1"/>
</dbReference>
<keyword evidence="5" id="KW-0645">Protease</keyword>
<dbReference type="SUPFAM" id="SSF52540">
    <property type="entry name" value="P-loop containing nucleoside triphosphate hydrolases"/>
    <property type="match status" value="1"/>
</dbReference>
<evidence type="ECO:0000259" key="17">
    <source>
        <dbReference type="PROSITE" id="PS50929"/>
    </source>
</evidence>
<evidence type="ECO:0000259" key="16">
    <source>
        <dbReference type="PROSITE" id="PS50893"/>
    </source>
</evidence>
<dbReference type="InterPro" id="IPR027417">
    <property type="entry name" value="P-loop_NTPase"/>
</dbReference>
<dbReference type="InterPro" id="IPR036640">
    <property type="entry name" value="ABC1_TM_sf"/>
</dbReference>
<dbReference type="GO" id="GO:0015421">
    <property type="term" value="F:ABC-type oligopeptide transporter activity"/>
    <property type="evidence" value="ECO:0007669"/>
    <property type="project" value="TreeGrafter"/>
</dbReference>
<feature type="transmembrane region" description="Helical" evidence="15">
    <location>
        <begin position="162"/>
        <end position="183"/>
    </location>
</feature>
<dbReference type="InterPro" id="IPR011527">
    <property type="entry name" value="ABC1_TM_dom"/>
</dbReference>
<comment type="subcellular location">
    <subcellularLocation>
        <location evidence="1">Cell membrane</location>
        <topology evidence="1">Multi-pass membrane protein</topology>
    </subcellularLocation>
</comment>
<evidence type="ECO:0000256" key="8">
    <source>
        <dbReference type="ARBA" id="ARBA00022801"/>
    </source>
</evidence>
<dbReference type="EMBL" id="SRPJ01000003">
    <property type="protein sequence ID" value="TGN26959.1"/>
    <property type="molecule type" value="Genomic_DNA"/>
</dbReference>
<evidence type="ECO:0000256" key="1">
    <source>
        <dbReference type="ARBA" id="ARBA00004651"/>
    </source>
</evidence>
<comment type="function">
    <text evidence="14">May be involved in multidrug export. Transmembrane domains (TMD) form a pore in the cell membrane and the ATP-binding domain (NBD) is responsible for energy generation.</text>
</comment>
<keyword evidence="11" id="KW-1278">Translocase</keyword>
<keyword evidence="8" id="KW-0378">Hydrolase</keyword>
<dbReference type="SUPFAM" id="SSF90123">
    <property type="entry name" value="ABC transporter transmembrane region"/>
    <property type="match status" value="1"/>
</dbReference>
<feature type="transmembrane region" description="Helical" evidence="15">
    <location>
        <begin position="390"/>
        <end position="407"/>
    </location>
</feature>
<keyword evidence="10" id="KW-0067">ATP-binding</keyword>
<evidence type="ECO:0000256" key="13">
    <source>
        <dbReference type="ARBA" id="ARBA00023136"/>
    </source>
</evidence>
<dbReference type="GO" id="GO:0005886">
    <property type="term" value="C:plasma membrane"/>
    <property type="evidence" value="ECO:0007669"/>
    <property type="project" value="UniProtKB-SubCell"/>
</dbReference>
<dbReference type="InterPro" id="IPR003593">
    <property type="entry name" value="AAA+_ATPase"/>
</dbReference>
<dbReference type="Gene3D" id="1.20.1560.10">
    <property type="entry name" value="ABC transporter type 1, transmembrane domain"/>
    <property type="match status" value="1"/>
</dbReference>
<dbReference type="AlphaFoldDB" id="A0A4Z1BQ32"/>
<evidence type="ECO:0000256" key="9">
    <source>
        <dbReference type="ARBA" id="ARBA00022807"/>
    </source>
</evidence>
<dbReference type="InterPro" id="IPR017871">
    <property type="entry name" value="ABC_transporter-like_CS"/>
</dbReference>
<feature type="transmembrane region" description="Helical" evidence="15">
    <location>
        <begin position="300"/>
        <end position="319"/>
    </location>
</feature>
<organism evidence="19 20">
    <name type="scientific">Staphylococcus pragensis</name>
    <dbReference type="NCBI Taxonomy" id="1611836"/>
    <lineage>
        <taxon>Bacteria</taxon>
        <taxon>Bacillati</taxon>
        <taxon>Bacillota</taxon>
        <taxon>Bacilli</taxon>
        <taxon>Bacillales</taxon>
        <taxon>Staphylococcaceae</taxon>
        <taxon>Staphylococcus</taxon>
    </lineage>
</organism>
<dbReference type="Gene3D" id="3.90.70.10">
    <property type="entry name" value="Cysteine proteinases"/>
    <property type="match status" value="1"/>
</dbReference>
<dbReference type="InterPro" id="IPR003439">
    <property type="entry name" value="ABC_transporter-like_ATP-bd"/>
</dbReference>
<feature type="domain" description="Peptidase C39" evidence="18">
    <location>
        <begin position="8"/>
        <end position="132"/>
    </location>
</feature>
<dbReference type="Gene3D" id="3.40.50.300">
    <property type="entry name" value="P-loop containing nucleotide triphosphate hydrolases"/>
    <property type="match status" value="1"/>
</dbReference>
<dbReference type="Pfam" id="PF00005">
    <property type="entry name" value="ABC_tran"/>
    <property type="match status" value="1"/>
</dbReference>
<keyword evidence="6 15" id="KW-0812">Transmembrane</keyword>
<keyword evidence="3" id="KW-0813">Transport</keyword>